<gene>
    <name evidence="2" type="ordered locus">Srot_0261</name>
</gene>
<reference evidence="2 3" key="1">
    <citation type="journal article" date="2010" name="Stand. Genomic Sci.">
        <title>Complete genome sequence of Segniliparus rotundus type strain (CDC 1076).</title>
        <authorList>
            <person name="Sikorski J."/>
            <person name="Lapidus A."/>
            <person name="Copeland A."/>
            <person name="Misra M."/>
            <person name="Glavina Del Rio T."/>
            <person name="Nolan M."/>
            <person name="Lucas S."/>
            <person name="Chen F."/>
            <person name="Tice H."/>
            <person name="Cheng J.F."/>
            <person name="Jando M."/>
            <person name="Schneider S."/>
            <person name="Bruce D."/>
            <person name="Goodwin L."/>
            <person name="Pitluck S."/>
            <person name="Liolios K."/>
            <person name="Mikhailova N."/>
            <person name="Pati A."/>
            <person name="Ivanova N."/>
            <person name="Mavromatis K."/>
            <person name="Chen A."/>
            <person name="Palaniappan K."/>
            <person name="Chertkov O."/>
            <person name="Land M."/>
            <person name="Hauser L."/>
            <person name="Chang Y.J."/>
            <person name="Jeffries C.D."/>
            <person name="Brettin T."/>
            <person name="Detter J.C."/>
            <person name="Han C."/>
            <person name="Rohde M."/>
            <person name="Goker M."/>
            <person name="Bristow J."/>
            <person name="Eisen J.A."/>
            <person name="Markowitz V."/>
            <person name="Hugenholtz P."/>
            <person name="Kyrpides N.C."/>
            <person name="Klenk H.P."/>
        </authorList>
    </citation>
    <scope>NUCLEOTIDE SEQUENCE [LARGE SCALE GENOMIC DNA]</scope>
    <source>
        <strain evidence="3">ATCC BAA-972 / CDC 1076 / CIP 108378 / DSM 44985 / JCM 13578</strain>
    </source>
</reference>
<proteinExistence type="predicted"/>
<name>D6ZAY9_SEGRD</name>
<dbReference type="HOGENOM" id="CLU_1325578_0_0_11"/>
<organism evidence="2 3">
    <name type="scientific">Segniliparus rotundus (strain ATCC BAA-972 / CDC 1076 / CIP 108378 / DSM 44985 / JCM 13578)</name>
    <dbReference type="NCBI Taxonomy" id="640132"/>
    <lineage>
        <taxon>Bacteria</taxon>
        <taxon>Bacillati</taxon>
        <taxon>Actinomycetota</taxon>
        <taxon>Actinomycetes</taxon>
        <taxon>Mycobacteriales</taxon>
        <taxon>Segniliparaceae</taxon>
        <taxon>Segniliparus</taxon>
    </lineage>
</organism>
<evidence type="ECO:0000313" key="3">
    <source>
        <dbReference type="Proteomes" id="UP000002247"/>
    </source>
</evidence>
<dbReference type="STRING" id="640132.Srot_0261"/>
<dbReference type="EMBL" id="CP001958">
    <property type="protein sequence ID" value="ADG96748.1"/>
    <property type="molecule type" value="Genomic_DNA"/>
</dbReference>
<dbReference type="KEGG" id="srt:Srot_0261"/>
<dbReference type="Proteomes" id="UP000002247">
    <property type="component" value="Chromosome"/>
</dbReference>
<feature type="region of interest" description="Disordered" evidence="1">
    <location>
        <begin position="15"/>
        <end position="55"/>
    </location>
</feature>
<dbReference type="AlphaFoldDB" id="D6ZAY9"/>
<evidence type="ECO:0000256" key="1">
    <source>
        <dbReference type="SAM" id="MobiDB-lite"/>
    </source>
</evidence>
<feature type="compositionally biased region" description="Low complexity" evidence="1">
    <location>
        <begin position="18"/>
        <end position="35"/>
    </location>
</feature>
<evidence type="ECO:0000313" key="2">
    <source>
        <dbReference type="EMBL" id="ADG96748.1"/>
    </source>
</evidence>
<sequence>MLLMLALMPAACSRDVPHAASGGPSSPGSQHSVSPTPVTAATLLPNGDSSTQRGSLGQKFTVQAEGAVFEVAVHELVSLGKPSPDWSTPEDGVIPGAAWHGVAWRASFTVKWVSGAVSPTKLISLLGWEAGFKKGEEPGADNTYQSKLTGVDALDDQEIGFLLGSVHVGQEVDGYTYFDVDKEPITTVDLVHVDSPPRPPLAVWAAS</sequence>
<accession>D6ZAY9</accession>
<protein>
    <submittedName>
        <fullName evidence="2">Uncharacterized protein</fullName>
    </submittedName>
</protein>
<keyword evidence="3" id="KW-1185">Reference proteome</keyword>